<accession>A0A3L6DNQ0</accession>
<dbReference type="InterPro" id="IPR037185">
    <property type="entry name" value="EmrE-like"/>
</dbReference>
<dbReference type="Pfam" id="PF00892">
    <property type="entry name" value="EamA"/>
    <property type="match status" value="1"/>
</dbReference>
<comment type="subcellular location">
    <subcellularLocation>
        <location evidence="1">Membrane</location>
        <topology evidence="1">Multi-pass membrane protein</topology>
    </subcellularLocation>
</comment>
<dbReference type="AlphaFoldDB" id="A0A3L6DNQ0"/>
<evidence type="ECO:0000313" key="9">
    <source>
        <dbReference type="Proteomes" id="UP000251960"/>
    </source>
</evidence>
<feature type="transmembrane region" description="Helical" evidence="6">
    <location>
        <begin position="324"/>
        <end position="343"/>
    </location>
</feature>
<evidence type="ECO:0000256" key="1">
    <source>
        <dbReference type="ARBA" id="ARBA00004141"/>
    </source>
</evidence>
<dbReference type="EMBL" id="NCVQ01000009">
    <property type="protein sequence ID" value="PWZ10332.1"/>
    <property type="molecule type" value="Genomic_DNA"/>
</dbReference>
<sequence length="441" mass="47276">MARCAGFVEKAKPYVAMISLQFGYAGMNVLTKVSLNQGMSHYVLVVYRHAFATLSIAPFALVLERKVRPKMTWPIFWQIFVLAMLGPVIDQNFYYAGLKFTGPTFACAMSNILPAMTFVLAVIFRMEKLQMRKVTCQAKVLGTVLTVAGAMLMTLYKGPLMQLAWTTNRHASSSRAAAEAPAAAAEISGRDWFLGSVFVIVATLAWASLFVLQTHTIKQYSAQLSLTTLVCFVGTLQAVVVTFAMERRASVWTIGFDMNLLAAAYAVRDPIRYTYDRCSMLTVVGWPGHHIALALMIVTPFQGIVTSSIAYYVQGLVIQKTGPVFASAFSPLMMIIVAVMGSFILSEKIYLGAVLGAVIIVAGLYSVLWGKEKETREKEADAKTALPMAVAASSSSSDDDDDGAARIAAAGVVGDGAAGCNVGNDGVRSSSGVRGAAASTV</sequence>
<comment type="similarity">
    <text evidence="2">Belongs to the drug/metabolite transporter (DMT) superfamily. Plant drug/metabolite exporter (P-DME) (TC 2.A.7.4) family.</text>
</comment>
<keyword evidence="4 6" id="KW-1133">Transmembrane helix</keyword>
<evidence type="ECO:0000256" key="6">
    <source>
        <dbReference type="SAM" id="Phobius"/>
    </source>
</evidence>
<feature type="transmembrane region" description="Helical" evidence="6">
    <location>
        <begin position="42"/>
        <end position="63"/>
    </location>
</feature>
<feature type="domain" description="EamA" evidence="7">
    <location>
        <begin position="15"/>
        <end position="154"/>
    </location>
</feature>
<comment type="caution">
    <text evidence="8">The sequence shown here is derived from an EMBL/GenBank/DDBJ whole genome shotgun (WGS) entry which is preliminary data.</text>
</comment>
<feature type="transmembrane region" description="Helical" evidence="6">
    <location>
        <begin position="224"/>
        <end position="245"/>
    </location>
</feature>
<evidence type="ECO:0000256" key="3">
    <source>
        <dbReference type="ARBA" id="ARBA00022692"/>
    </source>
</evidence>
<gene>
    <name evidence="8" type="primary">At5g07050_2</name>
    <name evidence="8" type="ORF">Zm00014a_032051</name>
</gene>
<reference evidence="8 9" key="1">
    <citation type="journal article" date="2018" name="Nat. Genet.">
        <title>Extensive intraspecific gene order and gene structural variations between Mo17 and other maize genomes.</title>
        <authorList>
            <person name="Sun S."/>
            <person name="Zhou Y."/>
            <person name="Chen J."/>
            <person name="Shi J."/>
            <person name="Zhao H."/>
            <person name="Zhao H."/>
            <person name="Song W."/>
            <person name="Zhang M."/>
            <person name="Cui Y."/>
            <person name="Dong X."/>
            <person name="Liu H."/>
            <person name="Ma X."/>
            <person name="Jiao Y."/>
            <person name="Wang B."/>
            <person name="Wei X."/>
            <person name="Stein J.C."/>
            <person name="Glaubitz J.C."/>
            <person name="Lu F."/>
            <person name="Yu G."/>
            <person name="Liang C."/>
            <person name="Fengler K."/>
            <person name="Li B."/>
            <person name="Rafalski A."/>
            <person name="Schnable P.S."/>
            <person name="Ware D.H."/>
            <person name="Buckler E.S."/>
            <person name="Lai J."/>
        </authorList>
    </citation>
    <scope>NUCLEOTIDE SEQUENCE [LARGE SCALE GENOMIC DNA]</scope>
    <source>
        <strain evidence="9">cv. Missouri 17</strain>
        <tissue evidence="8">Seedling</tissue>
    </source>
</reference>
<feature type="transmembrane region" description="Helical" evidence="6">
    <location>
        <begin position="349"/>
        <end position="368"/>
    </location>
</feature>
<dbReference type="GO" id="GO:0022857">
    <property type="term" value="F:transmembrane transporter activity"/>
    <property type="evidence" value="ECO:0007669"/>
    <property type="project" value="InterPro"/>
</dbReference>
<proteinExistence type="inferred from homology"/>
<protein>
    <submittedName>
        <fullName evidence="8">WAT1-related protein</fullName>
    </submittedName>
</protein>
<dbReference type="Proteomes" id="UP000251960">
    <property type="component" value="Chromosome 8"/>
</dbReference>
<dbReference type="PANTHER" id="PTHR31218">
    <property type="entry name" value="WAT1-RELATED PROTEIN"/>
    <property type="match status" value="1"/>
</dbReference>
<evidence type="ECO:0000256" key="5">
    <source>
        <dbReference type="ARBA" id="ARBA00023136"/>
    </source>
</evidence>
<feature type="transmembrane region" description="Helical" evidence="6">
    <location>
        <begin position="291"/>
        <end position="312"/>
    </location>
</feature>
<organism evidence="8 9">
    <name type="scientific">Zea mays</name>
    <name type="common">Maize</name>
    <dbReference type="NCBI Taxonomy" id="4577"/>
    <lineage>
        <taxon>Eukaryota</taxon>
        <taxon>Viridiplantae</taxon>
        <taxon>Streptophyta</taxon>
        <taxon>Embryophyta</taxon>
        <taxon>Tracheophyta</taxon>
        <taxon>Spermatophyta</taxon>
        <taxon>Magnoliopsida</taxon>
        <taxon>Liliopsida</taxon>
        <taxon>Poales</taxon>
        <taxon>Poaceae</taxon>
        <taxon>PACMAD clade</taxon>
        <taxon>Panicoideae</taxon>
        <taxon>Andropogonodae</taxon>
        <taxon>Andropogoneae</taxon>
        <taxon>Tripsacinae</taxon>
        <taxon>Zea</taxon>
    </lineage>
</organism>
<evidence type="ECO:0000256" key="2">
    <source>
        <dbReference type="ARBA" id="ARBA00007635"/>
    </source>
</evidence>
<keyword evidence="3 6" id="KW-0812">Transmembrane</keyword>
<name>A0A3L6DNQ0_MAIZE</name>
<dbReference type="ExpressionAtlas" id="A0A3L6DNQ0">
    <property type="expression patterns" value="baseline and differential"/>
</dbReference>
<evidence type="ECO:0000313" key="8">
    <source>
        <dbReference type="EMBL" id="PWZ10332.1"/>
    </source>
</evidence>
<dbReference type="GO" id="GO:0016020">
    <property type="term" value="C:membrane"/>
    <property type="evidence" value="ECO:0007669"/>
    <property type="project" value="UniProtKB-SubCell"/>
</dbReference>
<dbReference type="InterPro" id="IPR030184">
    <property type="entry name" value="WAT1-related"/>
</dbReference>
<feature type="transmembrane region" description="Helical" evidence="6">
    <location>
        <begin position="12"/>
        <end position="30"/>
    </location>
</feature>
<evidence type="ECO:0000259" key="7">
    <source>
        <dbReference type="Pfam" id="PF00892"/>
    </source>
</evidence>
<feature type="transmembrane region" description="Helical" evidence="6">
    <location>
        <begin position="136"/>
        <end position="156"/>
    </location>
</feature>
<dbReference type="InterPro" id="IPR000620">
    <property type="entry name" value="EamA_dom"/>
</dbReference>
<feature type="transmembrane region" description="Helical" evidence="6">
    <location>
        <begin position="100"/>
        <end position="124"/>
    </location>
</feature>
<feature type="transmembrane region" description="Helical" evidence="6">
    <location>
        <begin position="192"/>
        <end position="212"/>
    </location>
</feature>
<dbReference type="SUPFAM" id="SSF103481">
    <property type="entry name" value="Multidrug resistance efflux transporter EmrE"/>
    <property type="match status" value="2"/>
</dbReference>
<evidence type="ECO:0000256" key="4">
    <source>
        <dbReference type="ARBA" id="ARBA00022989"/>
    </source>
</evidence>
<keyword evidence="5 6" id="KW-0472">Membrane</keyword>
<feature type="transmembrane region" description="Helical" evidence="6">
    <location>
        <begin position="75"/>
        <end position="94"/>
    </location>
</feature>